<dbReference type="PANTHER" id="PTHR11741:SF0">
    <property type="entry name" value="ELONGATION FACTOR TS, MITOCHONDRIAL"/>
    <property type="match status" value="1"/>
</dbReference>
<dbReference type="OrthoDB" id="277235at2759"/>
<protein>
    <recommendedName>
        <fullName evidence="4">Elongation factor Ts, mitochondrial</fullName>
        <shortName evidence="4">EF-Ts</shortName>
        <shortName evidence="4">EF-TsMt</shortName>
    </recommendedName>
</protein>
<feature type="region of interest" description="Disordered" evidence="5">
    <location>
        <begin position="658"/>
        <end position="685"/>
    </location>
</feature>
<feature type="compositionally biased region" description="Basic and acidic residues" evidence="5">
    <location>
        <begin position="660"/>
        <end position="681"/>
    </location>
</feature>
<dbReference type="VEuPathDB" id="ToxoDB:TGDOM2_307610"/>
<evidence type="ECO:0000256" key="5">
    <source>
        <dbReference type="SAM" id="MobiDB-lite"/>
    </source>
</evidence>
<keyword evidence="4" id="KW-0496">Mitochondrion</keyword>
<accession>A0A086JBE1</accession>
<dbReference type="InterPro" id="IPR014039">
    <property type="entry name" value="Transl_elong_EFTs/EF1B_dimer"/>
</dbReference>
<dbReference type="GO" id="GO:0005739">
    <property type="term" value="C:mitochondrion"/>
    <property type="evidence" value="ECO:0007669"/>
    <property type="project" value="UniProtKB-SubCell"/>
</dbReference>
<dbReference type="SUPFAM" id="SSF54713">
    <property type="entry name" value="Elongation factor Ts (EF-Ts), dimerisation domain"/>
    <property type="match status" value="2"/>
</dbReference>
<keyword evidence="3 4" id="KW-0648">Protein biosynthesis</keyword>
<dbReference type="InterPro" id="IPR009060">
    <property type="entry name" value="UBA-like_sf"/>
</dbReference>
<gene>
    <name evidence="7" type="ORF">TGDOM2_307610</name>
</gene>
<dbReference type="HAMAP" id="MF_00050">
    <property type="entry name" value="EF_Ts"/>
    <property type="match status" value="1"/>
</dbReference>
<sequence length="806" mass="86285">MGFPVSETPLIPIISLSLTVLQPKFVGSGGAKFLTSGKTVHADISMRPLNICIYSFFLLFLVPPSVAVTSNCPDHASALFGSSSTPLIRQCSLGNGEWRAIRFSRKRGGGGYVVSRPNGTFSPQFEDIDCCSSTCSAAVQPPVELPVFSVSPSLPSPDSPTTGNSTFSPSYVGIKGKKPWSRRRQHEHHFHLSHCLPPFLFRLLAAVEASGGATAYAWGNYWNMISVPKRHSMPLCHPTRMFVSSWISPCVYVHSASASLRFPQPPPYYRFPCPASSRLLSSSPVAHPRPLSPFRSPSLSCVCCSPCSPPPSFVNSSSSAALSVSTKSSASSAASSSSSAPSPPASSSLELLKQLRALTNSSVSTCREALTASSGDLRAAVDWLRQRGSAAGAAAAAAASLSTDQAREGIVAVASWRAKVVAREADSASPTVSLVADDPVRGQEACVNRETLGNGVEPGEGGQAGAREDGCARESAEWEGKVMIKLSCNTDFVARNDQVTFFASRVALILANLVRRNTVENYLSTRTKETSTTEAAVSSVERCAVPLLPEAGPALVEHLLNASWSFEVAGNSGGDFPNTDAVCSENTRTEGAEGRKRERLVRDELHFLTSLVGERILIDDAATVAARIGEGAVGSYLHDKIGDTVGSIGVLVALDTAGKTGERRQEGSERPFQEGPRDGNECKPGNRWMQGRAERLTDMAEKVAMQAAAGKPLAVDAASLDPDLYEREARACRAQAEGSGKPPEVTEKMVAGRLKKWFKEVLLSEQTWLLDDRGKSVKDVLAEFAKQERFSAPVRIKKAIRFFFQR</sequence>
<evidence type="ECO:0000256" key="4">
    <source>
        <dbReference type="HAMAP-Rule" id="MF_03135"/>
    </source>
</evidence>
<evidence type="ECO:0000313" key="8">
    <source>
        <dbReference type="Proteomes" id="UP000028837"/>
    </source>
</evidence>
<dbReference type="Proteomes" id="UP000028837">
    <property type="component" value="Unassembled WGS sequence"/>
</dbReference>
<dbReference type="GO" id="GO:0070125">
    <property type="term" value="P:mitochondrial translational elongation"/>
    <property type="evidence" value="ECO:0007669"/>
    <property type="project" value="TreeGrafter"/>
</dbReference>
<dbReference type="Pfam" id="PF00889">
    <property type="entry name" value="EF_TS"/>
    <property type="match status" value="1"/>
</dbReference>
<organism evidence="7 8">
    <name type="scientific">Toxoplasma gondii GAB2-2007-GAL-DOM2</name>
    <dbReference type="NCBI Taxonomy" id="1130820"/>
    <lineage>
        <taxon>Eukaryota</taxon>
        <taxon>Sar</taxon>
        <taxon>Alveolata</taxon>
        <taxon>Apicomplexa</taxon>
        <taxon>Conoidasida</taxon>
        <taxon>Coccidia</taxon>
        <taxon>Eucoccidiorida</taxon>
        <taxon>Eimeriorina</taxon>
        <taxon>Sarcocystidae</taxon>
        <taxon>Toxoplasma</taxon>
    </lineage>
</organism>
<dbReference type="Gene3D" id="1.10.8.10">
    <property type="entry name" value="DNA helicase RuvA subunit, C-terminal domain"/>
    <property type="match status" value="1"/>
</dbReference>
<dbReference type="CDD" id="cd14275">
    <property type="entry name" value="UBA_EF-Ts"/>
    <property type="match status" value="1"/>
</dbReference>
<comment type="similarity">
    <text evidence="1 4">Belongs to the EF-Ts family.</text>
</comment>
<comment type="subcellular location">
    <subcellularLocation>
        <location evidence="4">Mitochondrion</location>
    </subcellularLocation>
</comment>
<proteinExistence type="inferred from homology"/>
<dbReference type="GO" id="GO:0003746">
    <property type="term" value="F:translation elongation factor activity"/>
    <property type="evidence" value="ECO:0007669"/>
    <property type="project" value="UniProtKB-UniRule"/>
</dbReference>
<feature type="domain" description="Translation elongation factor EFTs/EF1B dimerisation" evidence="6">
    <location>
        <begin position="598"/>
        <end position="802"/>
    </location>
</feature>
<dbReference type="InterPro" id="IPR001816">
    <property type="entry name" value="Transl_elong_EFTs/EF1B"/>
</dbReference>
<evidence type="ECO:0000259" key="6">
    <source>
        <dbReference type="Pfam" id="PF00889"/>
    </source>
</evidence>
<dbReference type="SUPFAM" id="SSF46934">
    <property type="entry name" value="UBA-like"/>
    <property type="match status" value="1"/>
</dbReference>
<evidence type="ECO:0000256" key="3">
    <source>
        <dbReference type="ARBA" id="ARBA00022917"/>
    </source>
</evidence>
<reference evidence="7 8" key="1">
    <citation type="submission" date="2014-02" db="EMBL/GenBank/DDBJ databases">
        <authorList>
            <person name="Sibley D."/>
            <person name="Venepally P."/>
            <person name="Karamycheva S."/>
            <person name="Hadjithomas M."/>
            <person name="Khan A."/>
            <person name="Brunk B."/>
            <person name="Roos D."/>
            <person name="Caler E."/>
            <person name="Lorenzi H."/>
        </authorList>
    </citation>
    <scope>NUCLEOTIDE SEQUENCE [LARGE SCALE GENOMIC DNA]</scope>
    <source>
        <strain evidence="7 8">GAB2-2007-GAL-DOM2</strain>
    </source>
</reference>
<dbReference type="EMBL" id="AHZU02001734">
    <property type="protein sequence ID" value="KFG29459.1"/>
    <property type="molecule type" value="Genomic_DNA"/>
</dbReference>
<evidence type="ECO:0000256" key="1">
    <source>
        <dbReference type="ARBA" id="ARBA00005532"/>
    </source>
</evidence>
<evidence type="ECO:0000313" key="7">
    <source>
        <dbReference type="EMBL" id="KFG29459.1"/>
    </source>
</evidence>
<dbReference type="AlphaFoldDB" id="A0A086JBE1"/>
<name>A0A086JBE1_TOXGO</name>
<dbReference type="Gene3D" id="1.10.286.20">
    <property type="match status" value="1"/>
</dbReference>
<keyword evidence="2 4" id="KW-0251">Elongation factor</keyword>
<dbReference type="PANTHER" id="PTHR11741">
    <property type="entry name" value="ELONGATION FACTOR TS"/>
    <property type="match status" value="1"/>
</dbReference>
<comment type="function">
    <text evidence="4">Associates with the EF-Tu.GDP complex and induces the exchange of GDP to GTP. It remains bound to the aminoacyl-tRNA.EF-Tu.GTP complex up to the GTP hydrolysis stage on the ribosome.</text>
</comment>
<comment type="caution">
    <text evidence="7">The sequence shown here is derived from an EMBL/GenBank/DDBJ whole genome shotgun (WGS) entry which is preliminary data.</text>
</comment>
<dbReference type="InterPro" id="IPR036402">
    <property type="entry name" value="EF-Ts_dimer_sf"/>
</dbReference>
<dbReference type="Gene3D" id="3.30.479.20">
    <property type="entry name" value="Elongation factor Ts, dimerisation domain"/>
    <property type="match status" value="1"/>
</dbReference>
<evidence type="ECO:0000256" key="2">
    <source>
        <dbReference type="ARBA" id="ARBA00022768"/>
    </source>
</evidence>